<name>A0A8S5UGE7_9CAUD</name>
<evidence type="ECO:0000313" key="1">
    <source>
        <dbReference type="EMBL" id="DAF93567.1"/>
    </source>
</evidence>
<dbReference type="EMBL" id="BK016086">
    <property type="protein sequence ID" value="DAF93567.1"/>
    <property type="molecule type" value="Genomic_DNA"/>
</dbReference>
<organism evidence="1">
    <name type="scientific">Myoviridae sp. ctshb19</name>
    <dbReference type="NCBI Taxonomy" id="2825194"/>
    <lineage>
        <taxon>Viruses</taxon>
        <taxon>Duplodnaviria</taxon>
        <taxon>Heunggongvirae</taxon>
        <taxon>Uroviricota</taxon>
        <taxon>Caudoviricetes</taxon>
    </lineage>
</organism>
<protein>
    <submittedName>
        <fullName evidence="1">Uncharacterized protein</fullName>
    </submittedName>
</protein>
<sequence>MSEFKEFGHAVTHAYNSILKKDDGQKKNVFLVKFPDAVDADGAFVEGLSTGDLLWEHYLASFPKGTNPMFRERTEHDCSTCRNFVRNLGAVVYVTEKEIRSVWDVKIDNPTYQAVADLHVAPDRLPLRRFQRFRVHQHDADRYQA</sequence>
<reference evidence="1" key="1">
    <citation type="journal article" date="2021" name="Proc. Natl. Acad. Sci. U.S.A.">
        <title>A Catalog of Tens of Thousands of Viruses from Human Metagenomes Reveals Hidden Associations with Chronic Diseases.</title>
        <authorList>
            <person name="Tisza M.J."/>
            <person name="Buck C.B."/>
        </authorList>
    </citation>
    <scope>NUCLEOTIDE SEQUENCE</scope>
    <source>
        <strain evidence="1">Ctshb19</strain>
    </source>
</reference>
<accession>A0A8S5UGE7</accession>
<proteinExistence type="predicted"/>